<gene>
    <name evidence="2" type="ORF">SCHPADRAFT_926661</name>
</gene>
<evidence type="ECO:0000313" key="3">
    <source>
        <dbReference type="Proteomes" id="UP000053477"/>
    </source>
</evidence>
<sequence length="458" mass="51962">MSKQKDTKAKRDLRSAGRTRGLKIAKDFHYSLALFQLSYPELILLLNILYMYRNKISLAANDVQDFLLLQTNSFKVVDEVAEIADALSLVNFSFKFKTLDANRDLLHQASRRETCGRLPEYCFYALTSWLMVLQYEALENIPLQASPSRVRKLEACPYPSSTRSCDSMPGSAESANAYKREAVWNKLQIGIIKKTLASGRILRWILFVFADLRMKDHATYVAPYPYGGITLARELIAMTKCSFVTDQAPKSKKGFYSVTTSHMQNVAIFRDGLDNMPVRDPNLNALQGGVASRMKIVETHGECLSEALESLVVEAMKTQIDEKDTAFSGNITEGLSFSMSELWWLQKPIPRERVSLSLTVPLSKIWWQILLDLKLEHVQARRAIFLSRENFPQDSFLDVIALSEHDKERLYEFVATHATPFPASSSMDTWLNDCTCADKGDLLSYLYGTGKFKHGVRQ</sequence>
<reference evidence="2 3" key="1">
    <citation type="submission" date="2015-04" db="EMBL/GenBank/DDBJ databases">
        <title>Complete genome sequence of Schizopora paradoxa KUC8140, a cosmopolitan wood degrader in East Asia.</title>
        <authorList>
            <consortium name="DOE Joint Genome Institute"/>
            <person name="Min B."/>
            <person name="Park H."/>
            <person name="Jang Y."/>
            <person name="Kim J.-J."/>
            <person name="Kim K.H."/>
            <person name="Pangilinan J."/>
            <person name="Lipzen A."/>
            <person name="Riley R."/>
            <person name="Grigoriev I.V."/>
            <person name="Spatafora J.W."/>
            <person name="Choi I.-G."/>
        </authorList>
    </citation>
    <scope>NUCLEOTIDE SEQUENCE [LARGE SCALE GENOMIC DNA]</scope>
    <source>
        <strain evidence="2 3">KUC8140</strain>
    </source>
</reference>
<keyword evidence="1" id="KW-0812">Transmembrane</keyword>
<keyword evidence="3" id="KW-1185">Reference proteome</keyword>
<feature type="transmembrane region" description="Helical" evidence="1">
    <location>
        <begin position="28"/>
        <end position="52"/>
    </location>
</feature>
<accession>A0A0H2RWR0</accession>
<evidence type="ECO:0000313" key="2">
    <source>
        <dbReference type="EMBL" id="KLO16284.1"/>
    </source>
</evidence>
<proteinExistence type="predicted"/>
<dbReference type="InParanoid" id="A0A0H2RWR0"/>
<organism evidence="2 3">
    <name type="scientific">Schizopora paradoxa</name>
    <dbReference type="NCBI Taxonomy" id="27342"/>
    <lineage>
        <taxon>Eukaryota</taxon>
        <taxon>Fungi</taxon>
        <taxon>Dikarya</taxon>
        <taxon>Basidiomycota</taxon>
        <taxon>Agaricomycotina</taxon>
        <taxon>Agaricomycetes</taxon>
        <taxon>Hymenochaetales</taxon>
        <taxon>Schizoporaceae</taxon>
        <taxon>Schizopora</taxon>
    </lineage>
</organism>
<name>A0A0H2RWR0_9AGAM</name>
<protein>
    <submittedName>
        <fullName evidence="2">Uncharacterized protein</fullName>
    </submittedName>
</protein>
<keyword evidence="1" id="KW-0472">Membrane</keyword>
<dbReference type="Proteomes" id="UP000053477">
    <property type="component" value="Unassembled WGS sequence"/>
</dbReference>
<dbReference type="AlphaFoldDB" id="A0A0H2RWR0"/>
<dbReference type="EMBL" id="KQ085918">
    <property type="protein sequence ID" value="KLO16284.1"/>
    <property type="molecule type" value="Genomic_DNA"/>
</dbReference>
<evidence type="ECO:0000256" key="1">
    <source>
        <dbReference type="SAM" id="Phobius"/>
    </source>
</evidence>
<keyword evidence="1" id="KW-1133">Transmembrane helix</keyword>